<sequence length="199" mass="22152">MVSIHETYKYHIQPVPSEQYWSTINYLKTDAPIIKRPIGRPKVHNRKRDPVEDLIQGDKLKRTFRITCVKCGEKGHNYKTCKGAPVALNWKPKTRRGSKKTATASTSAQVEVNVSQSAPQTQLEGNQQPPSSNLSQTTAAVSIAQTPFRPPARVESKATTSTNFRAKQPIRRRAKRKSPPPSELPSASQSVPQPNQDMG</sequence>
<evidence type="ECO:0000259" key="3">
    <source>
        <dbReference type="PROSITE" id="PS50158"/>
    </source>
</evidence>
<gene>
    <name evidence="4" type="ORF">PIB30_094059</name>
</gene>
<evidence type="ECO:0000256" key="1">
    <source>
        <dbReference type="PROSITE-ProRule" id="PRU00047"/>
    </source>
</evidence>
<protein>
    <recommendedName>
        <fullName evidence="3">CCHC-type domain-containing protein</fullName>
    </recommendedName>
</protein>
<feature type="compositionally biased region" description="Basic residues" evidence="2">
    <location>
        <begin position="168"/>
        <end position="178"/>
    </location>
</feature>
<comment type="caution">
    <text evidence="4">The sequence shown here is derived from an EMBL/GenBank/DDBJ whole genome shotgun (WGS) entry which is preliminary data.</text>
</comment>
<dbReference type="EMBL" id="JASCZI010153084">
    <property type="protein sequence ID" value="MED6177048.1"/>
    <property type="molecule type" value="Genomic_DNA"/>
</dbReference>
<accession>A0ABU6VZ33</accession>
<feature type="compositionally biased region" description="Polar residues" evidence="2">
    <location>
        <begin position="185"/>
        <end position="199"/>
    </location>
</feature>
<dbReference type="PROSITE" id="PS50158">
    <property type="entry name" value="ZF_CCHC"/>
    <property type="match status" value="1"/>
</dbReference>
<feature type="region of interest" description="Disordered" evidence="2">
    <location>
        <begin position="92"/>
        <end position="199"/>
    </location>
</feature>
<evidence type="ECO:0000313" key="4">
    <source>
        <dbReference type="EMBL" id="MED6177048.1"/>
    </source>
</evidence>
<evidence type="ECO:0000256" key="2">
    <source>
        <dbReference type="SAM" id="MobiDB-lite"/>
    </source>
</evidence>
<proteinExistence type="predicted"/>
<keyword evidence="1" id="KW-0863">Zinc-finger</keyword>
<name>A0ABU6VZ33_9FABA</name>
<dbReference type="InterPro" id="IPR001878">
    <property type="entry name" value="Znf_CCHC"/>
</dbReference>
<feature type="domain" description="CCHC-type" evidence="3">
    <location>
        <begin position="68"/>
        <end position="82"/>
    </location>
</feature>
<feature type="compositionally biased region" description="Polar residues" evidence="2">
    <location>
        <begin position="100"/>
        <end position="145"/>
    </location>
</feature>
<keyword evidence="5" id="KW-1185">Reference proteome</keyword>
<evidence type="ECO:0000313" key="5">
    <source>
        <dbReference type="Proteomes" id="UP001341840"/>
    </source>
</evidence>
<keyword evidence="1" id="KW-0479">Metal-binding</keyword>
<keyword evidence="1" id="KW-0862">Zinc</keyword>
<reference evidence="4 5" key="1">
    <citation type="journal article" date="2023" name="Plants (Basel)">
        <title>Bridging the Gap: Combining Genomics and Transcriptomics Approaches to Understand Stylosanthes scabra, an Orphan Legume from the Brazilian Caatinga.</title>
        <authorList>
            <person name="Ferreira-Neto J.R.C."/>
            <person name="da Silva M.D."/>
            <person name="Binneck E."/>
            <person name="de Melo N.F."/>
            <person name="da Silva R.H."/>
            <person name="de Melo A.L.T.M."/>
            <person name="Pandolfi V."/>
            <person name="Bustamante F.O."/>
            <person name="Brasileiro-Vidal A.C."/>
            <person name="Benko-Iseppon A.M."/>
        </authorList>
    </citation>
    <scope>NUCLEOTIDE SEQUENCE [LARGE SCALE GENOMIC DNA]</scope>
    <source>
        <tissue evidence="4">Leaves</tissue>
    </source>
</reference>
<organism evidence="4 5">
    <name type="scientific">Stylosanthes scabra</name>
    <dbReference type="NCBI Taxonomy" id="79078"/>
    <lineage>
        <taxon>Eukaryota</taxon>
        <taxon>Viridiplantae</taxon>
        <taxon>Streptophyta</taxon>
        <taxon>Embryophyta</taxon>
        <taxon>Tracheophyta</taxon>
        <taxon>Spermatophyta</taxon>
        <taxon>Magnoliopsida</taxon>
        <taxon>eudicotyledons</taxon>
        <taxon>Gunneridae</taxon>
        <taxon>Pentapetalae</taxon>
        <taxon>rosids</taxon>
        <taxon>fabids</taxon>
        <taxon>Fabales</taxon>
        <taxon>Fabaceae</taxon>
        <taxon>Papilionoideae</taxon>
        <taxon>50 kb inversion clade</taxon>
        <taxon>dalbergioids sensu lato</taxon>
        <taxon>Dalbergieae</taxon>
        <taxon>Pterocarpus clade</taxon>
        <taxon>Stylosanthes</taxon>
    </lineage>
</organism>
<dbReference type="Proteomes" id="UP001341840">
    <property type="component" value="Unassembled WGS sequence"/>
</dbReference>